<name>W1NQN5_AMBTC</name>
<sequence>WGIEARKGKGHEQRELRVQGWRWKPRKTKGEEDPGWQQAGWVEEAGDGWSQGEGRIPREGVRGGTGNKGCYAKERWVDSRKDGGLGGDEKRQQWFHGNRGGRKGEKWGGMEQVEGVRCGHLGKRWLGTKRGVSGEHAGKAAEREREVRGSRGLGGGEDRCLADKRNQAKDGYTLISRGQVEGTCSQQ</sequence>
<feature type="non-terminal residue" evidence="2">
    <location>
        <position position="1"/>
    </location>
</feature>
<accession>W1NQN5</accession>
<reference evidence="3" key="1">
    <citation type="journal article" date="2013" name="Science">
        <title>The Amborella genome and the evolution of flowering plants.</title>
        <authorList>
            <consortium name="Amborella Genome Project"/>
        </authorList>
    </citation>
    <scope>NUCLEOTIDE SEQUENCE [LARGE SCALE GENOMIC DNA]</scope>
</reference>
<evidence type="ECO:0000313" key="2">
    <source>
        <dbReference type="EMBL" id="ERM97778.1"/>
    </source>
</evidence>
<feature type="compositionally biased region" description="Basic and acidic residues" evidence="1">
    <location>
        <begin position="132"/>
        <end position="149"/>
    </location>
</feature>
<feature type="region of interest" description="Disordered" evidence="1">
    <location>
        <begin position="1"/>
        <end position="108"/>
    </location>
</feature>
<evidence type="ECO:0000313" key="3">
    <source>
        <dbReference type="Proteomes" id="UP000017836"/>
    </source>
</evidence>
<feature type="compositionally biased region" description="Basic and acidic residues" evidence="1">
    <location>
        <begin position="1"/>
        <end position="17"/>
    </location>
</feature>
<proteinExistence type="predicted"/>
<dbReference type="Gramene" id="ERM97778">
    <property type="protein sequence ID" value="ERM97778"/>
    <property type="gene ID" value="AMTR_s00116p00094980"/>
</dbReference>
<feature type="compositionally biased region" description="Basic and acidic residues" evidence="1">
    <location>
        <begin position="71"/>
        <end position="92"/>
    </location>
</feature>
<dbReference type="EMBL" id="KI395851">
    <property type="protein sequence ID" value="ERM97778.1"/>
    <property type="molecule type" value="Genomic_DNA"/>
</dbReference>
<evidence type="ECO:0000256" key="1">
    <source>
        <dbReference type="SAM" id="MobiDB-lite"/>
    </source>
</evidence>
<organism evidence="2 3">
    <name type="scientific">Amborella trichopoda</name>
    <dbReference type="NCBI Taxonomy" id="13333"/>
    <lineage>
        <taxon>Eukaryota</taxon>
        <taxon>Viridiplantae</taxon>
        <taxon>Streptophyta</taxon>
        <taxon>Embryophyta</taxon>
        <taxon>Tracheophyta</taxon>
        <taxon>Spermatophyta</taxon>
        <taxon>Magnoliopsida</taxon>
        <taxon>Amborellales</taxon>
        <taxon>Amborellaceae</taxon>
        <taxon>Amborella</taxon>
    </lineage>
</organism>
<keyword evidence="3" id="KW-1185">Reference proteome</keyword>
<gene>
    <name evidence="2" type="ORF">AMTR_s00116p00094980</name>
</gene>
<dbReference type="AlphaFoldDB" id="W1NQN5"/>
<dbReference type="Proteomes" id="UP000017836">
    <property type="component" value="Unassembled WGS sequence"/>
</dbReference>
<dbReference type="HOGENOM" id="CLU_1451195_0_0_1"/>
<feature type="region of interest" description="Disordered" evidence="1">
    <location>
        <begin position="129"/>
        <end position="160"/>
    </location>
</feature>
<protein>
    <submittedName>
        <fullName evidence="2">Uncharacterized protein</fullName>
    </submittedName>
</protein>